<evidence type="ECO:0000256" key="2">
    <source>
        <dbReference type="ARBA" id="ARBA00022475"/>
    </source>
</evidence>
<reference evidence="10 11" key="1">
    <citation type="journal article" date="2016" name="Nat. Commun.">
        <title>Thousands of microbial genomes shed light on interconnected biogeochemical processes in an aquifer system.</title>
        <authorList>
            <person name="Anantharaman K."/>
            <person name="Brown C.T."/>
            <person name="Hug L.A."/>
            <person name="Sharon I."/>
            <person name="Castelle C.J."/>
            <person name="Probst A.J."/>
            <person name="Thomas B.C."/>
            <person name="Singh A."/>
            <person name="Wilkins M.J."/>
            <person name="Karaoz U."/>
            <person name="Brodie E.L."/>
            <person name="Williams K.H."/>
            <person name="Hubbard S.S."/>
            <person name="Banfield J.F."/>
        </authorList>
    </citation>
    <scope>NUCLEOTIDE SEQUENCE [LARGE SCALE GENOMIC DNA]</scope>
</reference>
<evidence type="ECO:0000256" key="4">
    <source>
        <dbReference type="ARBA" id="ARBA00022679"/>
    </source>
</evidence>
<dbReference type="Proteomes" id="UP000176682">
    <property type="component" value="Unassembled WGS sequence"/>
</dbReference>
<comment type="caution">
    <text evidence="10">The sequence shown here is derived from an EMBL/GenBank/DDBJ whole genome shotgun (WGS) entry which is preliminary data.</text>
</comment>
<keyword evidence="7 8" id="KW-0472">Membrane</keyword>
<evidence type="ECO:0000256" key="1">
    <source>
        <dbReference type="ARBA" id="ARBA00004651"/>
    </source>
</evidence>
<dbReference type="PANTHER" id="PTHR33908">
    <property type="entry name" value="MANNOSYLTRANSFERASE YKCB-RELATED"/>
    <property type="match status" value="1"/>
</dbReference>
<dbReference type="GO" id="GO:0005886">
    <property type="term" value="C:plasma membrane"/>
    <property type="evidence" value="ECO:0007669"/>
    <property type="project" value="UniProtKB-SubCell"/>
</dbReference>
<gene>
    <name evidence="10" type="ORF">A2368_00360</name>
</gene>
<dbReference type="InterPro" id="IPR050297">
    <property type="entry name" value="LipidA_mod_glycosyltrf_83"/>
</dbReference>
<feature type="domain" description="Glycosyltransferase RgtA/B/C/D-like" evidence="9">
    <location>
        <begin position="74"/>
        <end position="218"/>
    </location>
</feature>
<feature type="transmembrane region" description="Helical" evidence="8">
    <location>
        <begin position="84"/>
        <end position="112"/>
    </location>
</feature>
<keyword evidence="3" id="KW-0328">Glycosyltransferase</keyword>
<evidence type="ECO:0000259" key="9">
    <source>
        <dbReference type="Pfam" id="PF13231"/>
    </source>
</evidence>
<feature type="transmembrane region" description="Helical" evidence="8">
    <location>
        <begin position="15"/>
        <end position="35"/>
    </location>
</feature>
<dbReference type="InterPro" id="IPR038731">
    <property type="entry name" value="RgtA/B/C-like"/>
</dbReference>
<dbReference type="PROSITE" id="PS51257">
    <property type="entry name" value="PROKAR_LIPOPROTEIN"/>
    <property type="match status" value="1"/>
</dbReference>
<accession>A0A1F5FGS3</accession>
<dbReference type="PANTHER" id="PTHR33908:SF11">
    <property type="entry name" value="MEMBRANE PROTEIN"/>
    <property type="match status" value="1"/>
</dbReference>
<organism evidence="10 11">
    <name type="scientific">Candidatus Collierbacteria bacterium RIFOXYB1_FULL_49_13</name>
    <dbReference type="NCBI Taxonomy" id="1817728"/>
    <lineage>
        <taxon>Bacteria</taxon>
        <taxon>Candidatus Collieribacteriota</taxon>
    </lineage>
</organism>
<evidence type="ECO:0000256" key="8">
    <source>
        <dbReference type="SAM" id="Phobius"/>
    </source>
</evidence>
<keyword evidence="4" id="KW-0808">Transferase</keyword>
<sequence>MKSLRKLWPKLKNNFPSLILVLFLLAIGCLLYTNLGRDYLFDWDEGIYAELGRELLITKNFFVSFWNGSVWLEKPPGITWISALGIALVGSSALGARLLMPLFAIYTLYIVYRIGKHFGSWQQGLLAAGVLATFNLFLGRTRAINTDMPLLASITTTILFLLENRPAWWVALAVFGGVWFKGLAGLLSLVLAIPLLFRKAKKYWLLVIGYCLLFILPWHLYVYLAYGSDFTTPYFFEQVIKRATTQIEFHFENRWYYFTYLYENLGLGVLLLSGFGAITTLVKRQHRYLLWWAFVPLVIFTLAKTRLFWYILPLYPALALLISLALTSFGSFKPSRQIITIITLGILLQGIITTSRSVELTKKVVPPPDRIRVVQELSAVSQEELLVLVPKTERLAEALLPTVARLSSSFRYGGMPSVVFYYQGQIQFFYNVDTFNEYFATHNNPALISAEDQQFLTPGYTIVSTTPTYLGIRKVIYAFR</sequence>
<feature type="transmembrane region" description="Helical" evidence="8">
    <location>
        <begin position="118"/>
        <end position="137"/>
    </location>
</feature>
<dbReference type="GO" id="GO:0009103">
    <property type="term" value="P:lipopolysaccharide biosynthetic process"/>
    <property type="evidence" value="ECO:0007669"/>
    <property type="project" value="UniProtKB-ARBA"/>
</dbReference>
<dbReference type="GO" id="GO:0016763">
    <property type="term" value="F:pentosyltransferase activity"/>
    <property type="evidence" value="ECO:0007669"/>
    <property type="project" value="TreeGrafter"/>
</dbReference>
<keyword evidence="6 8" id="KW-1133">Transmembrane helix</keyword>
<proteinExistence type="predicted"/>
<keyword evidence="5 8" id="KW-0812">Transmembrane</keyword>
<feature type="transmembrane region" description="Helical" evidence="8">
    <location>
        <begin position="168"/>
        <end position="196"/>
    </location>
</feature>
<feature type="transmembrane region" description="Helical" evidence="8">
    <location>
        <begin position="314"/>
        <end position="332"/>
    </location>
</feature>
<evidence type="ECO:0000256" key="5">
    <source>
        <dbReference type="ARBA" id="ARBA00022692"/>
    </source>
</evidence>
<dbReference type="EMBL" id="MFAM01000033">
    <property type="protein sequence ID" value="OGD78859.1"/>
    <property type="molecule type" value="Genomic_DNA"/>
</dbReference>
<feature type="transmembrane region" description="Helical" evidence="8">
    <location>
        <begin position="289"/>
        <end position="308"/>
    </location>
</feature>
<evidence type="ECO:0000256" key="6">
    <source>
        <dbReference type="ARBA" id="ARBA00022989"/>
    </source>
</evidence>
<evidence type="ECO:0000256" key="7">
    <source>
        <dbReference type="ARBA" id="ARBA00023136"/>
    </source>
</evidence>
<dbReference type="AlphaFoldDB" id="A0A1F5FGS3"/>
<feature type="transmembrane region" description="Helical" evidence="8">
    <location>
        <begin position="203"/>
        <end position="226"/>
    </location>
</feature>
<name>A0A1F5FGS3_9BACT</name>
<evidence type="ECO:0000313" key="10">
    <source>
        <dbReference type="EMBL" id="OGD78859.1"/>
    </source>
</evidence>
<protein>
    <recommendedName>
        <fullName evidence="9">Glycosyltransferase RgtA/B/C/D-like domain-containing protein</fullName>
    </recommendedName>
</protein>
<keyword evidence="2" id="KW-1003">Cell membrane</keyword>
<feature type="transmembrane region" description="Helical" evidence="8">
    <location>
        <begin position="265"/>
        <end position="282"/>
    </location>
</feature>
<evidence type="ECO:0000313" key="11">
    <source>
        <dbReference type="Proteomes" id="UP000176682"/>
    </source>
</evidence>
<evidence type="ECO:0000256" key="3">
    <source>
        <dbReference type="ARBA" id="ARBA00022676"/>
    </source>
</evidence>
<comment type="subcellular location">
    <subcellularLocation>
        <location evidence="1">Cell membrane</location>
        <topology evidence="1">Multi-pass membrane protein</topology>
    </subcellularLocation>
</comment>
<dbReference type="Pfam" id="PF13231">
    <property type="entry name" value="PMT_2"/>
    <property type="match status" value="1"/>
</dbReference>